<feature type="domain" description="MurNAc-LAA" evidence="3">
    <location>
        <begin position="269"/>
        <end position="419"/>
    </location>
</feature>
<evidence type="ECO:0000256" key="1">
    <source>
        <dbReference type="ARBA" id="ARBA00022801"/>
    </source>
</evidence>
<dbReference type="GO" id="GO:0008745">
    <property type="term" value="F:N-acetylmuramoyl-L-alanine amidase activity"/>
    <property type="evidence" value="ECO:0007669"/>
    <property type="project" value="InterPro"/>
</dbReference>
<evidence type="ECO:0000256" key="2">
    <source>
        <dbReference type="SAM" id="SignalP"/>
    </source>
</evidence>
<dbReference type="FunFam" id="3.40.630.40:FF:000005">
    <property type="entry name" value="N-acetylmuramoyl-L-alanine amidase (AmiA)"/>
    <property type="match status" value="1"/>
</dbReference>
<name>A0A523RVX4_UNCAE</name>
<keyword evidence="2" id="KW-0732">Signal</keyword>
<dbReference type="PANTHER" id="PTHR30404:SF0">
    <property type="entry name" value="N-ACETYLMURAMOYL-L-ALANINE AMIDASE AMIC"/>
    <property type="match status" value="1"/>
</dbReference>
<gene>
    <name evidence="4" type="ORF">E3J84_04565</name>
</gene>
<dbReference type="PANTHER" id="PTHR30404">
    <property type="entry name" value="N-ACETYLMURAMOYL-L-ALANINE AMIDASE"/>
    <property type="match status" value="1"/>
</dbReference>
<proteinExistence type="predicted"/>
<dbReference type="SMART" id="SM00646">
    <property type="entry name" value="Ami_3"/>
    <property type="match status" value="1"/>
</dbReference>
<evidence type="ECO:0000313" key="4">
    <source>
        <dbReference type="EMBL" id="TET09930.1"/>
    </source>
</evidence>
<dbReference type="InterPro" id="IPR050695">
    <property type="entry name" value="N-acetylmuramoyl_amidase_3"/>
</dbReference>
<dbReference type="Proteomes" id="UP000316360">
    <property type="component" value="Unassembled WGS sequence"/>
</dbReference>
<comment type="caution">
    <text evidence="4">The sequence shown here is derived from an EMBL/GenBank/DDBJ whole genome shotgun (WGS) entry which is preliminary data.</text>
</comment>
<dbReference type="Gene3D" id="2.60.40.3500">
    <property type="match status" value="1"/>
</dbReference>
<keyword evidence="1" id="KW-0378">Hydrolase</keyword>
<feature type="chain" id="PRO_5021919973" evidence="2">
    <location>
        <begin position="37"/>
        <end position="423"/>
    </location>
</feature>
<dbReference type="GO" id="GO:0009253">
    <property type="term" value="P:peptidoglycan catabolic process"/>
    <property type="evidence" value="ECO:0007669"/>
    <property type="project" value="InterPro"/>
</dbReference>
<evidence type="ECO:0000259" key="3">
    <source>
        <dbReference type="SMART" id="SM00646"/>
    </source>
</evidence>
<sequence>MDRISRITNSKNCFTGYIRSWIFLFCLFLLAHPAGAEQDYGVGRKPEFHSYPTHTQIVLEKAEKTRYVHVISKSSSHPRLFINLFPAVLLPFQGKEVKIGDKWKFEIEDRFVQGVYLEQELDSVVKVVLDLASPDCTYDIFLEDPRKLVIEVRGKDLIVELLKKGTPSSSSLFAAQLPGEEETEEKAYEKDPISSLLLRRREEEKVYKVVLDPGHGGKDPGAIGPSGLKEKDVVLAVAKELAKLLEEEPGVKVYLTRRDDSFIPLNQRTGIANQIGGDIFISIHANATLYDKEASGVETFFNSRYSYGEGAEAVAARENVSLESEDVSEEAKAIFWDLIQDRYRNESNDLSHLVQGELSETTGLENRGVKSAPFYVLRGAAMPAILVEIGFISNPWEERKLKGEDFRKRIALGIFKGLKAYLE</sequence>
<feature type="signal peptide" evidence="2">
    <location>
        <begin position="1"/>
        <end position="36"/>
    </location>
</feature>
<dbReference type="AlphaFoldDB" id="A0A523RVX4"/>
<accession>A0A523RVX4</accession>
<evidence type="ECO:0000313" key="5">
    <source>
        <dbReference type="Proteomes" id="UP000316360"/>
    </source>
</evidence>
<dbReference type="CDD" id="cd02696">
    <property type="entry name" value="MurNAc-LAA"/>
    <property type="match status" value="1"/>
</dbReference>
<dbReference type="InterPro" id="IPR002508">
    <property type="entry name" value="MurNAc-LAA_cat"/>
</dbReference>
<protein>
    <submittedName>
        <fullName evidence="4">N-acetylmuramoyl-L-alanine amidase</fullName>
    </submittedName>
</protein>
<dbReference type="EMBL" id="SOKJ01000252">
    <property type="protein sequence ID" value="TET09930.1"/>
    <property type="molecule type" value="Genomic_DNA"/>
</dbReference>
<organism evidence="4 5">
    <name type="scientific">Aerophobetes bacterium</name>
    <dbReference type="NCBI Taxonomy" id="2030807"/>
    <lineage>
        <taxon>Bacteria</taxon>
        <taxon>Candidatus Aerophobota</taxon>
    </lineage>
</organism>
<dbReference type="GO" id="GO:0030288">
    <property type="term" value="C:outer membrane-bounded periplasmic space"/>
    <property type="evidence" value="ECO:0007669"/>
    <property type="project" value="TreeGrafter"/>
</dbReference>
<dbReference type="Pfam" id="PF01520">
    <property type="entry name" value="Amidase_3"/>
    <property type="match status" value="1"/>
</dbReference>
<dbReference type="SUPFAM" id="SSF53187">
    <property type="entry name" value="Zn-dependent exopeptidases"/>
    <property type="match status" value="1"/>
</dbReference>
<reference evidence="4 5" key="1">
    <citation type="submission" date="2019-03" db="EMBL/GenBank/DDBJ databases">
        <title>Metabolic potential of uncultured bacteria and archaea associated with petroleum seepage in deep-sea sediments.</title>
        <authorList>
            <person name="Dong X."/>
            <person name="Hubert C."/>
        </authorList>
    </citation>
    <scope>NUCLEOTIDE SEQUENCE [LARGE SCALE GENOMIC DNA]</scope>
    <source>
        <strain evidence="4">E44_bin7</strain>
    </source>
</reference>
<dbReference type="Gene3D" id="3.40.630.40">
    <property type="entry name" value="Zn-dependent exopeptidases"/>
    <property type="match status" value="1"/>
</dbReference>